<feature type="transmembrane region" description="Helical" evidence="2">
    <location>
        <begin position="147"/>
        <end position="164"/>
    </location>
</feature>
<name>A0A3S1DCB3_9BACL</name>
<comment type="subcellular location">
    <subcellularLocation>
        <location evidence="1">Cell membrane</location>
        <topology evidence="1">Multi-pass membrane protein</topology>
    </subcellularLocation>
</comment>
<proteinExistence type="predicted"/>
<dbReference type="Gene3D" id="1.20.1250.20">
    <property type="entry name" value="MFS general substrate transporter like domains"/>
    <property type="match status" value="2"/>
</dbReference>
<dbReference type="AlphaFoldDB" id="A0A3S1DCB3"/>
<dbReference type="Pfam" id="PF07690">
    <property type="entry name" value="MFS_1"/>
    <property type="match status" value="1"/>
</dbReference>
<keyword evidence="2" id="KW-0812">Transmembrane</keyword>
<dbReference type="GO" id="GO:0022857">
    <property type="term" value="F:transmembrane transporter activity"/>
    <property type="evidence" value="ECO:0007669"/>
    <property type="project" value="InterPro"/>
</dbReference>
<sequence length="411" mass="45826">MQSFLNSELLLGDEILKPETRIYIDAVLQNMKNILFFMFLPILIARLGASPLEITLSTSLPPLMSAISVVFVTRLLPCNFKVYYSAGILRQMAFLCIAFAVLLPHSIAWILVFWSINCIVVMILNVQQHSLIKHNVAESNMSTLFGNIRIIAILVTIVCSYSASTLLDRYDTIFPYNYFICMIIGAVCTFTGMNLMARLAPKESKKIKLQWKPPLRRLSPFLIMVGFMSLGGALPGSLWVIYHVNVLHFSNMQIALFSICSGVVSAICIPLGRRWIKRFGYRNTLLTGYALLMCTVSLYGLSHTYAVLLGLQIVRDLIGSFTGIAQETLSIEESRKHEDEAGFFSDVALLTNVGGALGPFAGMLMLQLFNIQTCFVLLGVIALVPAAWFVFRMNEKSQPKPGQIEMVPLVK</sequence>
<dbReference type="GO" id="GO:0005886">
    <property type="term" value="C:plasma membrane"/>
    <property type="evidence" value="ECO:0007669"/>
    <property type="project" value="UniProtKB-SubCell"/>
</dbReference>
<dbReference type="EMBL" id="RZNX01000001">
    <property type="protein sequence ID" value="RUT35534.1"/>
    <property type="molecule type" value="Genomic_DNA"/>
</dbReference>
<dbReference type="CDD" id="cd06174">
    <property type="entry name" value="MFS"/>
    <property type="match status" value="1"/>
</dbReference>
<evidence type="ECO:0000256" key="2">
    <source>
        <dbReference type="SAM" id="Phobius"/>
    </source>
</evidence>
<reference evidence="3 4" key="1">
    <citation type="submission" date="2018-12" db="EMBL/GenBank/DDBJ databases">
        <authorList>
            <person name="Sun L."/>
            <person name="Chen Z."/>
        </authorList>
    </citation>
    <scope>NUCLEOTIDE SEQUENCE [LARGE SCALE GENOMIC DNA]</scope>
    <source>
        <strain evidence="3 4">3-5-3</strain>
    </source>
</reference>
<dbReference type="InterPro" id="IPR011701">
    <property type="entry name" value="MFS"/>
</dbReference>
<comment type="caution">
    <text evidence="3">The sequence shown here is derived from an EMBL/GenBank/DDBJ whole genome shotgun (WGS) entry which is preliminary data.</text>
</comment>
<accession>A0A3S1DCB3</accession>
<feature type="transmembrane region" description="Helical" evidence="2">
    <location>
        <begin position="107"/>
        <end position="126"/>
    </location>
</feature>
<keyword evidence="2" id="KW-0472">Membrane</keyword>
<dbReference type="PANTHER" id="PTHR23526:SF2">
    <property type="entry name" value="MAJOR FACILITATOR SUPERFAMILY (MFS) PROFILE DOMAIN-CONTAINING PROTEIN"/>
    <property type="match status" value="1"/>
</dbReference>
<dbReference type="Proteomes" id="UP000272464">
    <property type="component" value="Unassembled WGS sequence"/>
</dbReference>
<feature type="transmembrane region" description="Helical" evidence="2">
    <location>
        <begin position="34"/>
        <end position="52"/>
    </location>
</feature>
<evidence type="ECO:0000256" key="1">
    <source>
        <dbReference type="ARBA" id="ARBA00004651"/>
    </source>
</evidence>
<dbReference type="SUPFAM" id="SSF103473">
    <property type="entry name" value="MFS general substrate transporter"/>
    <property type="match status" value="1"/>
</dbReference>
<dbReference type="InterPro" id="IPR036259">
    <property type="entry name" value="MFS_trans_sf"/>
</dbReference>
<dbReference type="InterPro" id="IPR052528">
    <property type="entry name" value="Sugar_transport-like"/>
</dbReference>
<feature type="transmembrane region" description="Helical" evidence="2">
    <location>
        <begin position="176"/>
        <end position="197"/>
    </location>
</feature>
<feature type="transmembrane region" description="Helical" evidence="2">
    <location>
        <begin position="254"/>
        <end position="272"/>
    </location>
</feature>
<protein>
    <submittedName>
        <fullName evidence="3">MFS transporter</fullName>
    </submittedName>
</protein>
<feature type="transmembrane region" description="Helical" evidence="2">
    <location>
        <begin position="284"/>
        <end position="301"/>
    </location>
</feature>
<feature type="transmembrane region" description="Helical" evidence="2">
    <location>
        <begin position="218"/>
        <end position="242"/>
    </location>
</feature>
<feature type="transmembrane region" description="Helical" evidence="2">
    <location>
        <begin position="58"/>
        <end position="76"/>
    </location>
</feature>
<keyword evidence="2" id="KW-1133">Transmembrane helix</keyword>
<feature type="transmembrane region" description="Helical" evidence="2">
    <location>
        <begin position="369"/>
        <end position="391"/>
    </location>
</feature>
<gene>
    <name evidence="3" type="ORF">EJP77_00470</name>
</gene>
<feature type="transmembrane region" description="Helical" evidence="2">
    <location>
        <begin position="83"/>
        <end position="101"/>
    </location>
</feature>
<organism evidence="3 4">
    <name type="scientific">Paenibacillus zeisoli</name>
    <dbReference type="NCBI Taxonomy" id="2496267"/>
    <lineage>
        <taxon>Bacteria</taxon>
        <taxon>Bacillati</taxon>
        <taxon>Bacillota</taxon>
        <taxon>Bacilli</taxon>
        <taxon>Bacillales</taxon>
        <taxon>Paenibacillaceae</taxon>
        <taxon>Paenibacillus</taxon>
    </lineage>
</organism>
<dbReference type="OrthoDB" id="2527238at2"/>
<keyword evidence="4" id="KW-1185">Reference proteome</keyword>
<evidence type="ECO:0000313" key="3">
    <source>
        <dbReference type="EMBL" id="RUT35534.1"/>
    </source>
</evidence>
<dbReference type="PANTHER" id="PTHR23526">
    <property type="entry name" value="INTEGRAL MEMBRANE TRANSPORT PROTEIN-RELATED"/>
    <property type="match status" value="1"/>
</dbReference>
<evidence type="ECO:0000313" key="4">
    <source>
        <dbReference type="Proteomes" id="UP000272464"/>
    </source>
</evidence>